<reference evidence="3" key="1">
    <citation type="submission" date="2010-12" db="EMBL/GenBank/DDBJ databases">
        <title>Complete sequence of plasmid 1 of Asticcacaulis excentricus CB 48.</title>
        <authorList>
            <consortium name="US DOE Joint Genome Institute"/>
            <person name="Lucas S."/>
            <person name="Copeland A."/>
            <person name="Lapidus A."/>
            <person name="Cheng J.-F."/>
            <person name="Bruce D."/>
            <person name="Goodwin L."/>
            <person name="Pitluck S."/>
            <person name="Teshima H."/>
            <person name="Davenport K."/>
            <person name="Detter J.C."/>
            <person name="Han C."/>
            <person name="Tapia R."/>
            <person name="Land M."/>
            <person name="Hauser L."/>
            <person name="Jeffries C."/>
            <person name="Kyrpides N."/>
            <person name="Ivanova N."/>
            <person name="Ovchinnikova G."/>
            <person name="Brun Y.V."/>
            <person name="Woyke T."/>
        </authorList>
    </citation>
    <scope>NUCLEOTIDE SEQUENCE [LARGE SCALE GENOMIC DNA]</scope>
    <source>
        <strain evidence="3">ATCC 15261 / DSM 4724 / KCTC 12464 / NCIMB 9791 / VKM B-1370 / CB 48</strain>
        <plasmid evidence="3">pASTEX01</plasmid>
    </source>
</reference>
<dbReference type="eggNOG" id="COG5434">
    <property type="taxonomic scope" value="Bacteria"/>
</dbReference>
<dbReference type="EMBL" id="CP002397">
    <property type="protein sequence ID" value="ADU15168.1"/>
    <property type="molecule type" value="Genomic_DNA"/>
</dbReference>
<evidence type="ECO:0000313" key="3">
    <source>
        <dbReference type="Proteomes" id="UP000001492"/>
    </source>
</evidence>
<dbReference type="SUPFAM" id="SSF51126">
    <property type="entry name" value="Pectin lyase-like"/>
    <property type="match status" value="1"/>
</dbReference>
<gene>
    <name evidence="2" type="ordered locus">Astex_3538</name>
</gene>
<dbReference type="Proteomes" id="UP000001492">
    <property type="component" value="Plasmid pASTEX01"/>
</dbReference>
<dbReference type="KEGG" id="aex:Astex_3538"/>
<proteinExistence type="predicted"/>
<evidence type="ECO:0000259" key="1">
    <source>
        <dbReference type="Pfam" id="PF12708"/>
    </source>
</evidence>
<dbReference type="InterPro" id="IPR011050">
    <property type="entry name" value="Pectin_lyase_fold/virulence"/>
</dbReference>
<sequence>MSDTPSRRDTLRQLSALAGAGLTGMGLSGEALSRTPFTRTHTLPSLKGLPDYSYAGYGFGVAPIPSEPGTVIDVRSFGAKGDGETDDSPAVREALAAAHRVEGKVTLRFPAGRFVLTEVLRIERSNFVFEGAGQDDEGTTLYFPRPLRLVDETQTLKELREYIRKENKRQVEKDRNIDYWFSEYSWSEGFIRVGIPGVRYAEYLPEYDTPPDIVTAGASGAKWTRQLEVADASGITPGQILQIQWFADKGRDSAILRSLYGDTTRTLGQRHYDNPARALISQTTRVISVKGRRLELGDPLLHAVSAAQPARLVRRAFLTDVGIQGLRIEFPDAPAFGHHLEEGYNAIALNEMFDGWVRDVTIHNADSGILTYDSASLTLSGIATTGAREAHYSVHVGNAHNVLVKDVRVANPVVHPLSVNTQATRAVYSRAVVLMRGLIDQHAGANHENLFDAVRLHIRPKKADGVWVHDTWAGGGAPYWQPNHGLHNSTWNLEVVIEGGAPWSAEVTLRGLKQGIGENVIGVYGNRRLSVIYPDAARIEGINVCIEAAPSLYDHQLAQRQTRT</sequence>
<dbReference type="InterPro" id="IPR012334">
    <property type="entry name" value="Pectin_lyas_fold"/>
</dbReference>
<dbReference type="AlphaFoldDB" id="E8RVJ9"/>
<organism evidence="2 3">
    <name type="scientific">Asticcacaulis excentricus (strain ATCC 15261 / DSM 4724 / KCTC 12464 / NCIMB 9791 / VKM B-1370 / CB 48)</name>
    <dbReference type="NCBI Taxonomy" id="573065"/>
    <lineage>
        <taxon>Bacteria</taxon>
        <taxon>Pseudomonadati</taxon>
        <taxon>Pseudomonadota</taxon>
        <taxon>Alphaproteobacteria</taxon>
        <taxon>Caulobacterales</taxon>
        <taxon>Caulobacteraceae</taxon>
        <taxon>Asticcacaulis</taxon>
    </lineage>
</organism>
<keyword evidence="3" id="KW-1185">Reference proteome</keyword>
<name>E8RVJ9_ASTEC</name>
<dbReference type="OrthoDB" id="7482115at2"/>
<dbReference type="PROSITE" id="PS51318">
    <property type="entry name" value="TAT"/>
    <property type="match status" value="1"/>
</dbReference>
<accession>E8RVJ9</accession>
<protein>
    <recommendedName>
        <fullName evidence="1">Rhamnogalacturonase A/B/Epimerase-like pectate lyase domain-containing protein</fullName>
    </recommendedName>
</protein>
<dbReference type="RefSeq" id="WP_013480982.1">
    <property type="nucleotide sequence ID" value="NC_014818.1"/>
</dbReference>
<dbReference type="InterPro" id="IPR024535">
    <property type="entry name" value="RHGA/B-epi-like_pectate_lyase"/>
</dbReference>
<keyword evidence="2" id="KW-0614">Plasmid</keyword>
<dbReference type="InterPro" id="IPR006311">
    <property type="entry name" value="TAT_signal"/>
</dbReference>
<dbReference type="Pfam" id="PF12708">
    <property type="entry name" value="Pect-lyase_RHGA_epim"/>
    <property type="match status" value="1"/>
</dbReference>
<geneLocation type="plasmid" evidence="2 3">
    <name>pASTEX01</name>
</geneLocation>
<feature type="domain" description="Rhamnogalacturonase A/B/Epimerase-like pectate lyase" evidence="1">
    <location>
        <begin position="72"/>
        <end position="134"/>
    </location>
</feature>
<evidence type="ECO:0000313" key="2">
    <source>
        <dbReference type="EMBL" id="ADU15168.1"/>
    </source>
</evidence>
<dbReference type="Gene3D" id="2.160.20.10">
    <property type="entry name" value="Single-stranded right-handed beta-helix, Pectin lyase-like"/>
    <property type="match status" value="1"/>
</dbReference>
<dbReference type="HOGENOM" id="CLU_482873_0_0_5"/>